<feature type="transmembrane region" description="Helical" evidence="9">
    <location>
        <begin position="471"/>
        <end position="491"/>
    </location>
</feature>
<name>A0A179FPR1_METCM</name>
<evidence type="ECO:0000256" key="6">
    <source>
        <dbReference type="ARBA" id="ARBA00023136"/>
    </source>
</evidence>
<dbReference type="SUPFAM" id="SSF57959">
    <property type="entry name" value="Leucine zipper domain"/>
    <property type="match status" value="1"/>
</dbReference>
<dbReference type="GO" id="GO:0005886">
    <property type="term" value="C:plasma membrane"/>
    <property type="evidence" value="ECO:0007669"/>
    <property type="project" value="TreeGrafter"/>
</dbReference>
<dbReference type="Gene3D" id="1.20.5.170">
    <property type="match status" value="1"/>
</dbReference>
<feature type="compositionally biased region" description="Basic and acidic residues" evidence="8">
    <location>
        <begin position="1"/>
        <end position="12"/>
    </location>
</feature>
<proteinExistence type="inferred from homology"/>
<keyword evidence="12" id="KW-1185">Reference proteome</keyword>
<comment type="caution">
    <text evidence="11">The sequence shown here is derived from an EMBL/GenBank/DDBJ whole genome shotgun (WGS) entry which is preliminary data.</text>
</comment>
<feature type="transmembrane region" description="Helical" evidence="9">
    <location>
        <begin position="432"/>
        <end position="451"/>
    </location>
</feature>
<dbReference type="InterPro" id="IPR001248">
    <property type="entry name" value="Pur-cyt_permease"/>
</dbReference>
<feature type="transmembrane region" description="Helical" evidence="9">
    <location>
        <begin position="211"/>
        <end position="231"/>
    </location>
</feature>
<dbReference type="CDD" id="cd12193">
    <property type="entry name" value="bZIP_GCN4"/>
    <property type="match status" value="1"/>
</dbReference>
<feature type="coiled-coil region" evidence="7">
    <location>
        <begin position="843"/>
        <end position="877"/>
    </location>
</feature>
<dbReference type="PROSITE" id="PS00036">
    <property type="entry name" value="BZIP_BASIC"/>
    <property type="match status" value="1"/>
</dbReference>
<evidence type="ECO:0000256" key="7">
    <source>
        <dbReference type="SAM" id="Coils"/>
    </source>
</evidence>
<keyword evidence="6 9" id="KW-0472">Membrane</keyword>
<evidence type="ECO:0000256" key="9">
    <source>
        <dbReference type="SAM" id="Phobius"/>
    </source>
</evidence>
<protein>
    <submittedName>
        <fullName evidence="11">Purine-cytosine permease FCY21</fullName>
    </submittedName>
</protein>
<feature type="compositionally biased region" description="Low complexity" evidence="8">
    <location>
        <begin position="790"/>
        <end position="799"/>
    </location>
</feature>
<evidence type="ECO:0000256" key="8">
    <source>
        <dbReference type="SAM" id="MobiDB-lite"/>
    </source>
</evidence>
<evidence type="ECO:0000256" key="4">
    <source>
        <dbReference type="ARBA" id="ARBA00022692"/>
    </source>
</evidence>
<evidence type="ECO:0000256" key="5">
    <source>
        <dbReference type="ARBA" id="ARBA00022989"/>
    </source>
</evidence>
<feature type="transmembrane region" description="Helical" evidence="9">
    <location>
        <begin position="373"/>
        <end position="395"/>
    </location>
</feature>
<feature type="compositionally biased region" description="Polar residues" evidence="8">
    <location>
        <begin position="751"/>
        <end position="760"/>
    </location>
</feature>
<feature type="transmembrane region" description="Helical" evidence="9">
    <location>
        <begin position="131"/>
        <end position="150"/>
    </location>
</feature>
<keyword evidence="3" id="KW-0813">Transport</keyword>
<evidence type="ECO:0000256" key="3">
    <source>
        <dbReference type="ARBA" id="ARBA00022448"/>
    </source>
</evidence>
<evidence type="ECO:0000313" key="12">
    <source>
        <dbReference type="Proteomes" id="UP000078397"/>
    </source>
</evidence>
<feature type="transmembrane region" description="Helical" evidence="9">
    <location>
        <begin position="277"/>
        <end position="297"/>
    </location>
</feature>
<dbReference type="GO" id="GO:0022857">
    <property type="term" value="F:transmembrane transporter activity"/>
    <property type="evidence" value="ECO:0007669"/>
    <property type="project" value="InterPro"/>
</dbReference>
<comment type="subcellular location">
    <subcellularLocation>
        <location evidence="1">Membrane</location>
        <topology evidence="1">Multi-pass membrane protein</topology>
    </subcellularLocation>
</comment>
<feature type="region of interest" description="Disordered" evidence="8">
    <location>
        <begin position="690"/>
        <end position="836"/>
    </location>
</feature>
<dbReference type="InterPro" id="IPR046347">
    <property type="entry name" value="bZIP_sf"/>
</dbReference>
<dbReference type="PROSITE" id="PS50217">
    <property type="entry name" value="BZIP"/>
    <property type="match status" value="1"/>
</dbReference>
<reference evidence="11 12" key="1">
    <citation type="journal article" date="2016" name="PLoS Pathog.">
        <title>Biosynthesis of antibiotic leucinostatins in bio-control fungus Purpureocillium lilacinum and their inhibition on phytophthora revealed by genome mining.</title>
        <authorList>
            <person name="Wang G."/>
            <person name="Liu Z."/>
            <person name="Lin R."/>
            <person name="Li E."/>
            <person name="Mao Z."/>
            <person name="Ling J."/>
            <person name="Yang Y."/>
            <person name="Yin W.B."/>
            <person name="Xie B."/>
        </authorList>
    </citation>
    <scope>NUCLEOTIDE SEQUENCE [LARGE SCALE GENOMIC DNA]</scope>
    <source>
        <strain evidence="11">170</strain>
    </source>
</reference>
<dbReference type="PANTHER" id="PTHR31806">
    <property type="entry name" value="PURINE-CYTOSINE PERMEASE FCY2-RELATED"/>
    <property type="match status" value="1"/>
</dbReference>
<evidence type="ECO:0000256" key="2">
    <source>
        <dbReference type="ARBA" id="ARBA00008974"/>
    </source>
</evidence>
<comment type="similarity">
    <text evidence="2">Belongs to the purine-cytosine permease (2.A.39) family.</text>
</comment>
<dbReference type="STRING" id="1380566.A0A179FPR1"/>
<dbReference type="EMBL" id="LSBJ02000003">
    <property type="protein sequence ID" value="OAQ67582.1"/>
    <property type="molecule type" value="Genomic_DNA"/>
</dbReference>
<dbReference type="RefSeq" id="XP_018144432.1">
    <property type="nucleotide sequence ID" value="XM_018283387.1"/>
</dbReference>
<gene>
    <name evidence="11" type="ORF">VFPPC_03957</name>
</gene>
<dbReference type="Gene3D" id="1.10.4160.10">
    <property type="entry name" value="Hydantoin permease"/>
    <property type="match status" value="1"/>
</dbReference>
<feature type="region of interest" description="Disordered" evidence="8">
    <location>
        <begin position="500"/>
        <end position="519"/>
    </location>
</feature>
<feature type="transmembrane region" description="Helical" evidence="9">
    <location>
        <begin position="238"/>
        <end position="257"/>
    </location>
</feature>
<organism evidence="11 12">
    <name type="scientific">Pochonia chlamydosporia 170</name>
    <dbReference type="NCBI Taxonomy" id="1380566"/>
    <lineage>
        <taxon>Eukaryota</taxon>
        <taxon>Fungi</taxon>
        <taxon>Dikarya</taxon>
        <taxon>Ascomycota</taxon>
        <taxon>Pezizomycotina</taxon>
        <taxon>Sordariomycetes</taxon>
        <taxon>Hypocreomycetidae</taxon>
        <taxon>Hypocreales</taxon>
        <taxon>Clavicipitaceae</taxon>
        <taxon>Pochonia</taxon>
    </lineage>
</organism>
<evidence type="ECO:0000313" key="11">
    <source>
        <dbReference type="EMBL" id="OAQ67582.1"/>
    </source>
</evidence>
<dbReference type="AlphaFoldDB" id="A0A179FPR1"/>
<dbReference type="GO" id="GO:0003700">
    <property type="term" value="F:DNA-binding transcription factor activity"/>
    <property type="evidence" value="ECO:0007669"/>
    <property type="project" value="InterPro"/>
</dbReference>
<dbReference type="KEGG" id="pchm:VFPPC_03957"/>
<feature type="region of interest" description="Disordered" evidence="8">
    <location>
        <begin position="1"/>
        <end position="64"/>
    </location>
</feature>
<feature type="transmembrane region" description="Helical" evidence="9">
    <location>
        <begin position="171"/>
        <end position="191"/>
    </location>
</feature>
<dbReference type="SMART" id="SM00338">
    <property type="entry name" value="BRLZ"/>
    <property type="match status" value="1"/>
</dbReference>
<accession>A0A179FPR1</accession>
<sequence length="881" mass="95986">MAQHHQNTDEKSLSSTTMKPDDHGQRRTRRSSQTSNTDIGDEEHQAGCVADCGSDKPSQPESSVRVPTIIRRLLRAGRVEENGIRPLAVEERKEKRFFNIFTIWFSINSNILGITFGMLGPLAYNLSLRDSALVILFFNLLATCAAGVLATFGPKTGMRQMIHARYSFGRYLVSVPVLLNLATLTGFNSIICVVGGQCLSAISSGSITPNTGIVVIAVLSLIVSFAGFKVLHIFETYSFIPALISIIIAAGVGGSGLKKQSEPATPATAADVLTFGMIIAGYQIPWAAIASDLTTYFDPKVPSWRVFHYTYWGLLVPTVLLMTLGAAIAGALPNNPTWEEGNEAYGVGGVLAAMLSSAGGFGKFVVVLQTLSLLGNTCGSFYAITLNFQALVPILFKVPRYVFAVVITATIIPVAIFAYRDFYASLNNFMSMISYWSAAFVGIIIADHVVIRRCRFDTYNQALWDQGSKLPLGVAALASGVIAFGLVVPCMKEEWYERSPSVSSWTPQPPPSPQLADRPLVSSSRSSERCLSLLGSHQDPWWSPTELHYHRHHLDVGDLNIPAAASTSCLSNNLSNTLSTSDYSPSSNSPSWPLPLEEFLVLDQFQNQFPVRLPVSTASASPEELALDLSPSLLQQDQQEQLYQELLQYHCQGLLNPSSSSSSVTPALSSLDDPDMTYLSLFGGVGNEHGLDQNDVSHHRHHSHNPNHDIFAQDNNGFLSSSLHSLPHSHHDTLSLQDPPTSAVSHERTTANHINHTFFDTSSAPSASSISTTTTPASALHVPPRPKPHGSPASSGSASSKRKYTASPPPDLDPESEEAQVAMKRQRNTMAARKYRQKRLDRISDLESALGNVTSERDELKLQLARREAEVEALREMLSRK</sequence>
<dbReference type="OrthoDB" id="2116389at2759"/>
<feature type="transmembrane region" description="Helical" evidence="9">
    <location>
        <begin position="309"/>
        <end position="332"/>
    </location>
</feature>
<evidence type="ECO:0000256" key="1">
    <source>
        <dbReference type="ARBA" id="ARBA00004141"/>
    </source>
</evidence>
<keyword evidence="5 9" id="KW-1133">Transmembrane helix</keyword>
<keyword evidence="7" id="KW-0175">Coiled coil</keyword>
<dbReference type="PANTHER" id="PTHR31806:SF5">
    <property type="entry name" value="PURINE-CYTOSINE PERMEASE FCY21"/>
    <property type="match status" value="1"/>
</dbReference>
<dbReference type="Pfam" id="PF02133">
    <property type="entry name" value="Transp_cyt_pur"/>
    <property type="match status" value="1"/>
</dbReference>
<feature type="transmembrane region" description="Helical" evidence="9">
    <location>
        <begin position="97"/>
        <end position="119"/>
    </location>
</feature>
<dbReference type="Proteomes" id="UP000078397">
    <property type="component" value="Unassembled WGS sequence"/>
</dbReference>
<feature type="compositionally biased region" description="Low complexity" evidence="8">
    <location>
        <begin position="761"/>
        <end position="779"/>
    </location>
</feature>
<feature type="transmembrane region" description="Helical" evidence="9">
    <location>
        <begin position="401"/>
        <end position="420"/>
    </location>
</feature>
<dbReference type="InterPro" id="IPR004827">
    <property type="entry name" value="bZIP"/>
</dbReference>
<dbReference type="InterPro" id="IPR026030">
    <property type="entry name" value="Pur-cyt_permease_Fcy2/21/22"/>
</dbReference>
<dbReference type="Pfam" id="PF07716">
    <property type="entry name" value="bZIP_2"/>
    <property type="match status" value="1"/>
</dbReference>
<keyword evidence="4 9" id="KW-0812">Transmembrane</keyword>
<feature type="domain" description="BZIP" evidence="10">
    <location>
        <begin position="818"/>
        <end position="881"/>
    </location>
</feature>
<dbReference type="GeneID" id="28847381"/>
<evidence type="ECO:0000259" key="10">
    <source>
        <dbReference type="PROSITE" id="PS50217"/>
    </source>
</evidence>